<dbReference type="AlphaFoldDB" id="A0A6G1EB30"/>
<organism evidence="1 2">
    <name type="scientific">Oryza meyeriana var. granulata</name>
    <dbReference type="NCBI Taxonomy" id="110450"/>
    <lineage>
        <taxon>Eukaryota</taxon>
        <taxon>Viridiplantae</taxon>
        <taxon>Streptophyta</taxon>
        <taxon>Embryophyta</taxon>
        <taxon>Tracheophyta</taxon>
        <taxon>Spermatophyta</taxon>
        <taxon>Magnoliopsida</taxon>
        <taxon>Liliopsida</taxon>
        <taxon>Poales</taxon>
        <taxon>Poaceae</taxon>
        <taxon>BOP clade</taxon>
        <taxon>Oryzoideae</taxon>
        <taxon>Oryzeae</taxon>
        <taxon>Oryzinae</taxon>
        <taxon>Oryza</taxon>
        <taxon>Oryza meyeriana</taxon>
    </lineage>
</organism>
<evidence type="ECO:0000313" key="1">
    <source>
        <dbReference type="EMBL" id="KAF0921990.1"/>
    </source>
</evidence>
<dbReference type="Proteomes" id="UP000479710">
    <property type="component" value="Unassembled WGS sequence"/>
</dbReference>
<protein>
    <submittedName>
        <fullName evidence="1">Uncharacterized protein</fullName>
    </submittedName>
</protein>
<accession>A0A6G1EB30</accession>
<comment type="caution">
    <text evidence="1">The sequence shown here is derived from an EMBL/GenBank/DDBJ whole genome shotgun (WGS) entry which is preliminary data.</text>
</comment>
<gene>
    <name evidence="1" type="ORF">E2562_020673</name>
</gene>
<keyword evidence="2" id="KW-1185">Reference proteome</keyword>
<dbReference type="EMBL" id="SPHZ02000004">
    <property type="protein sequence ID" value="KAF0921990.1"/>
    <property type="molecule type" value="Genomic_DNA"/>
</dbReference>
<name>A0A6G1EB30_9ORYZ</name>
<evidence type="ECO:0000313" key="2">
    <source>
        <dbReference type="Proteomes" id="UP000479710"/>
    </source>
</evidence>
<sequence>MYLHEVWEFSELRWNGLVQTVVTKVNRRERMQHGNFRRNATDEAVVVEVEYGEVWKCSKIQGIKLALNASIRKAKLSDMASHVTGGPEEVESVVYRMSMLRAPPVVRKKGLPRNSCSLVGRLVGPVRPFDGSSDECPRVYTFLSVSSSPRSSSSFNFR</sequence>
<proteinExistence type="predicted"/>
<reference evidence="1 2" key="1">
    <citation type="submission" date="2019-11" db="EMBL/GenBank/DDBJ databases">
        <title>Whole genome sequence of Oryza granulata.</title>
        <authorList>
            <person name="Li W."/>
        </authorList>
    </citation>
    <scope>NUCLEOTIDE SEQUENCE [LARGE SCALE GENOMIC DNA]</scope>
    <source>
        <strain evidence="2">cv. Menghai</strain>
        <tissue evidence="1">Leaf</tissue>
    </source>
</reference>
<dbReference type="OrthoDB" id="1078367at2759"/>